<evidence type="ECO:0000256" key="1">
    <source>
        <dbReference type="SAM" id="MobiDB-lite"/>
    </source>
</evidence>
<dbReference type="Proteomes" id="UP000235392">
    <property type="component" value="Unassembled WGS sequence"/>
</dbReference>
<dbReference type="Gene3D" id="3.40.50.170">
    <property type="entry name" value="Formyl transferase, N-terminal domain"/>
    <property type="match status" value="1"/>
</dbReference>
<evidence type="ECO:0000313" key="2">
    <source>
        <dbReference type="EMBL" id="PLW31992.1"/>
    </source>
</evidence>
<accession>A0A2N5U2Q7</accession>
<feature type="compositionally biased region" description="Low complexity" evidence="1">
    <location>
        <begin position="113"/>
        <end position="129"/>
    </location>
</feature>
<evidence type="ECO:0000313" key="4">
    <source>
        <dbReference type="Proteomes" id="UP000235388"/>
    </source>
</evidence>
<comment type="caution">
    <text evidence="2">The sequence shown here is derived from an EMBL/GenBank/DDBJ whole genome shotgun (WGS) entry which is preliminary data.</text>
</comment>
<dbReference type="InterPro" id="IPR036477">
    <property type="entry name" value="Formyl_transf_N_sf"/>
</dbReference>
<name>A0A2N5U2Q7_9BASI</name>
<dbReference type="EMBL" id="PGCJ01000223">
    <property type="protein sequence ID" value="PLW37375.1"/>
    <property type="molecule type" value="Genomic_DNA"/>
</dbReference>
<evidence type="ECO:0000313" key="5">
    <source>
        <dbReference type="Proteomes" id="UP000235392"/>
    </source>
</evidence>
<sequence>MATFLEPEKATRKSRLLYLSGALPSEVGVLFRSKAYLQDLNATTDQIDLCLNIQVVRLMTARPINFCDLTKASLKSFNVLSQLTRANFLLVMSIKLQMLTGLSPETHLPPPLRSRSTPTTTKKTVPTSPHLSLPRAQALLRALTMSRILFCGSEVFSSTLLIRLLLPDKFKQPDTPRLSALLSYWIPAELTSQLATHQALNIHPSLQLPRHGGSSPIQRQLANQEGYTAASILYIYSRIFSSAPDLVLQYGLVCGKLLFEALSQMELYDKIKQAVSCPTPKKQIKQRERHDPHHRPEFSAKPSNLMLDLLRRFGTLAQ</sequence>
<reference evidence="4 5" key="1">
    <citation type="submission" date="2017-11" db="EMBL/GenBank/DDBJ databases">
        <title>De novo assembly and phasing of dikaryotic genomes from two isolates of Puccinia coronata f. sp. avenae, the causal agent of oat crown rust.</title>
        <authorList>
            <person name="Miller M.E."/>
            <person name="Zhang Y."/>
            <person name="Omidvar V."/>
            <person name="Sperschneider J."/>
            <person name="Schwessinger B."/>
            <person name="Raley C."/>
            <person name="Palmer J.M."/>
            <person name="Garnica D."/>
            <person name="Upadhyaya N."/>
            <person name="Rathjen J."/>
            <person name="Taylor J.M."/>
            <person name="Park R.F."/>
            <person name="Dodds P.N."/>
            <person name="Hirsch C.D."/>
            <person name="Kianian S.F."/>
            <person name="Figueroa M."/>
        </authorList>
    </citation>
    <scope>NUCLEOTIDE SEQUENCE [LARGE SCALE GENOMIC DNA]</scope>
    <source>
        <strain evidence="3">12NC29</strain>
        <strain evidence="2">12SD80</strain>
    </source>
</reference>
<dbReference type="Proteomes" id="UP000235388">
    <property type="component" value="Unassembled WGS sequence"/>
</dbReference>
<gene>
    <name evidence="3" type="ORF">PCANC_19642</name>
    <name evidence="2" type="ORF">PCASD_16539</name>
</gene>
<protein>
    <submittedName>
        <fullName evidence="2">Uncharacterized protein</fullName>
    </submittedName>
</protein>
<dbReference type="OrthoDB" id="10268103at2759"/>
<dbReference type="AlphaFoldDB" id="A0A2N5U2Q7"/>
<dbReference type="EMBL" id="PGCI01000255">
    <property type="protein sequence ID" value="PLW31992.1"/>
    <property type="molecule type" value="Genomic_DNA"/>
</dbReference>
<dbReference type="STRING" id="200324.A0A2N5U2Q7"/>
<keyword evidence="4" id="KW-1185">Reference proteome</keyword>
<organism evidence="2 5">
    <name type="scientific">Puccinia coronata f. sp. avenae</name>
    <dbReference type="NCBI Taxonomy" id="200324"/>
    <lineage>
        <taxon>Eukaryota</taxon>
        <taxon>Fungi</taxon>
        <taxon>Dikarya</taxon>
        <taxon>Basidiomycota</taxon>
        <taxon>Pucciniomycotina</taxon>
        <taxon>Pucciniomycetes</taxon>
        <taxon>Pucciniales</taxon>
        <taxon>Pucciniaceae</taxon>
        <taxon>Puccinia</taxon>
    </lineage>
</organism>
<dbReference type="SUPFAM" id="SSF53328">
    <property type="entry name" value="Formyltransferase"/>
    <property type="match status" value="1"/>
</dbReference>
<feature type="region of interest" description="Disordered" evidence="1">
    <location>
        <begin position="105"/>
        <end position="129"/>
    </location>
</feature>
<feature type="region of interest" description="Disordered" evidence="1">
    <location>
        <begin position="279"/>
        <end position="300"/>
    </location>
</feature>
<feature type="compositionally biased region" description="Basic and acidic residues" evidence="1">
    <location>
        <begin position="285"/>
        <end position="298"/>
    </location>
</feature>
<proteinExistence type="predicted"/>
<evidence type="ECO:0000313" key="3">
    <source>
        <dbReference type="EMBL" id="PLW37375.1"/>
    </source>
</evidence>